<dbReference type="Gene3D" id="1.20.144.10">
    <property type="entry name" value="Phosphatidic acid phosphatase type 2/haloperoxidase"/>
    <property type="match status" value="1"/>
</dbReference>
<dbReference type="SUPFAM" id="SSF48317">
    <property type="entry name" value="Acid phosphatase/Vanadium-dependent haloperoxidase"/>
    <property type="match status" value="1"/>
</dbReference>
<evidence type="ECO:0000259" key="7">
    <source>
        <dbReference type="SMART" id="SM00014"/>
    </source>
</evidence>
<reference evidence="8" key="1">
    <citation type="submission" date="2006-10" db="EMBL/GenBank/DDBJ databases">
        <authorList>
            <person name="Amadeo P."/>
            <person name="Zhao Q."/>
            <person name="Wortman J."/>
            <person name="Fraser-Liggett C."/>
            <person name="Carlton J."/>
        </authorList>
    </citation>
    <scope>NUCLEOTIDE SEQUENCE</scope>
    <source>
        <strain evidence="8">G3</strain>
    </source>
</reference>
<dbReference type="eggNOG" id="KOG3030">
    <property type="taxonomic scope" value="Eukaryota"/>
</dbReference>
<gene>
    <name evidence="8" type="ORF">TVAG_131230</name>
</gene>
<proteinExistence type="inferred from homology"/>
<dbReference type="GO" id="GO:0046839">
    <property type="term" value="P:phospholipid dephosphorylation"/>
    <property type="evidence" value="ECO:0000318"/>
    <property type="project" value="GO_Central"/>
</dbReference>
<dbReference type="SMART" id="SM00014">
    <property type="entry name" value="acidPPc"/>
    <property type="match status" value="1"/>
</dbReference>
<evidence type="ECO:0000313" key="8">
    <source>
        <dbReference type="EMBL" id="EAY05389.1"/>
    </source>
</evidence>
<keyword evidence="5 6" id="KW-0472">Membrane</keyword>
<evidence type="ECO:0000256" key="1">
    <source>
        <dbReference type="ARBA" id="ARBA00004141"/>
    </source>
</evidence>
<feature type="transmembrane region" description="Helical" evidence="6">
    <location>
        <begin position="185"/>
        <end position="204"/>
    </location>
</feature>
<keyword evidence="3 6" id="KW-0812">Transmembrane</keyword>
<dbReference type="FunFam" id="1.20.144.10:FF:000032">
    <property type="entry name" value="PAP2 superfamily protein"/>
    <property type="match status" value="1"/>
</dbReference>
<dbReference type="VEuPathDB" id="TrichDB:TVAG_131230"/>
<dbReference type="InterPro" id="IPR000326">
    <property type="entry name" value="PAP2/HPO"/>
</dbReference>
<comment type="similarity">
    <text evidence="2">Belongs to the PA-phosphatase related phosphoesterase family.</text>
</comment>
<feature type="transmembrane region" description="Helical" evidence="6">
    <location>
        <begin position="92"/>
        <end position="115"/>
    </location>
</feature>
<protein>
    <submittedName>
        <fullName evidence="8">PAP2 superfamily protein</fullName>
    </submittedName>
</protein>
<feature type="transmembrane region" description="Helical" evidence="6">
    <location>
        <begin position="20"/>
        <end position="41"/>
    </location>
</feature>
<evidence type="ECO:0000256" key="3">
    <source>
        <dbReference type="ARBA" id="ARBA00022692"/>
    </source>
</evidence>
<dbReference type="InterPro" id="IPR036938">
    <property type="entry name" value="PAP2/HPO_sf"/>
</dbReference>
<dbReference type="STRING" id="5722.A2EPP6"/>
<keyword evidence="9" id="KW-1185">Reference proteome</keyword>
<name>A2EPP6_TRIV3</name>
<feature type="transmembrane region" description="Helical" evidence="6">
    <location>
        <begin position="216"/>
        <end position="234"/>
    </location>
</feature>
<dbReference type="InParanoid" id="A2EPP6"/>
<dbReference type="GO" id="GO:0016020">
    <property type="term" value="C:membrane"/>
    <property type="evidence" value="ECO:0000318"/>
    <property type="project" value="GO_Central"/>
</dbReference>
<dbReference type="EMBL" id="DS113450">
    <property type="protein sequence ID" value="EAY05389.1"/>
    <property type="molecule type" value="Genomic_DNA"/>
</dbReference>
<accession>A2EPP6</accession>
<dbReference type="GO" id="GO:0006644">
    <property type="term" value="P:phospholipid metabolic process"/>
    <property type="evidence" value="ECO:0000318"/>
    <property type="project" value="GO_Central"/>
</dbReference>
<dbReference type="GO" id="GO:0008195">
    <property type="term" value="F:phosphatidate phosphatase activity"/>
    <property type="evidence" value="ECO:0000318"/>
    <property type="project" value="GO_Central"/>
</dbReference>
<evidence type="ECO:0000256" key="4">
    <source>
        <dbReference type="ARBA" id="ARBA00022989"/>
    </source>
</evidence>
<dbReference type="InterPro" id="IPR043216">
    <property type="entry name" value="PAP-like"/>
</dbReference>
<comment type="subcellular location">
    <subcellularLocation>
        <location evidence="1">Membrane</location>
        <topology evidence="1">Multi-pass membrane protein</topology>
    </subcellularLocation>
</comment>
<dbReference type="AlphaFoldDB" id="A2EPP6"/>
<dbReference type="PANTHER" id="PTHR10165:SF35">
    <property type="entry name" value="RE23632P"/>
    <property type="match status" value="1"/>
</dbReference>
<organism evidence="8 9">
    <name type="scientific">Trichomonas vaginalis (strain ATCC PRA-98 / G3)</name>
    <dbReference type="NCBI Taxonomy" id="412133"/>
    <lineage>
        <taxon>Eukaryota</taxon>
        <taxon>Metamonada</taxon>
        <taxon>Parabasalia</taxon>
        <taxon>Trichomonadida</taxon>
        <taxon>Trichomonadidae</taxon>
        <taxon>Trichomonas</taxon>
    </lineage>
</organism>
<dbReference type="VEuPathDB" id="TrichDB:TVAGG3_0603480"/>
<dbReference type="Proteomes" id="UP000001542">
    <property type="component" value="Unassembled WGS sequence"/>
</dbReference>
<evidence type="ECO:0000256" key="2">
    <source>
        <dbReference type="ARBA" id="ARBA00008816"/>
    </source>
</evidence>
<feature type="transmembrane region" description="Helical" evidence="6">
    <location>
        <begin position="61"/>
        <end position="80"/>
    </location>
</feature>
<reference evidence="8" key="2">
    <citation type="journal article" date="2007" name="Science">
        <title>Draft genome sequence of the sexually transmitted pathogen Trichomonas vaginalis.</title>
        <authorList>
            <person name="Carlton J.M."/>
            <person name="Hirt R.P."/>
            <person name="Silva J.C."/>
            <person name="Delcher A.L."/>
            <person name="Schatz M."/>
            <person name="Zhao Q."/>
            <person name="Wortman J.R."/>
            <person name="Bidwell S.L."/>
            <person name="Alsmark U.C.M."/>
            <person name="Besteiro S."/>
            <person name="Sicheritz-Ponten T."/>
            <person name="Noel C.J."/>
            <person name="Dacks J.B."/>
            <person name="Foster P.G."/>
            <person name="Simillion C."/>
            <person name="Van de Peer Y."/>
            <person name="Miranda-Saavedra D."/>
            <person name="Barton G.J."/>
            <person name="Westrop G.D."/>
            <person name="Mueller S."/>
            <person name="Dessi D."/>
            <person name="Fiori P.L."/>
            <person name="Ren Q."/>
            <person name="Paulsen I."/>
            <person name="Zhang H."/>
            <person name="Bastida-Corcuera F.D."/>
            <person name="Simoes-Barbosa A."/>
            <person name="Brown M.T."/>
            <person name="Hayes R.D."/>
            <person name="Mukherjee M."/>
            <person name="Okumura C.Y."/>
            <person name="Schneider R."/>
            <person name="Smith A.J."/>
            <person name="Vanacova S."/>
            <person name="Villalvazo M."/>
            <person name="Haas B.J."/>
            <person name="Pertea M."/>
            <person name="Feldblyum T.V."/>
            <person name="Utterback T.R."/>
            <person name="Shu C.L."/>
            <person name="Osoegawa K."/>
            <person name="de Jong P.J."/>
            <person name="Hrdy I."/>
            <person name="Horvathova L."/>
            <person name="Zubacova Z."/>
            <person name="Dolezal P."/>
            <person name="Malik S.B."/>
            <person name="Logsdon J.M. Jr."/>
            <person name="Henze K."/>
            <person name="Gupta A."/>
            <person name="Wang C.C."/>
            <person name="Dunne R.L."/>
            <person name="Upcroft J.A."/>
            <person name="Upcroft P."/>
            <person name="White O."/>
            <person name="Salzberg S.L."/>
            <person name="Tang P."/>
            <person name="Chiu C.-H."/>
            <person name="Lee Y.-S."/>
            <person name="Embley T.M."/>
            <person name="Coombs G.H."/>
            <person name="Mottram J.C."/>
            <person name="Tachezy J."/>
            <person name="Fraser-Liggett C.M."/>
            <person name="Johnson P.J."/>
        </authorList>
    </citation>
    <scope>NUCLEOTIDE SEQUENCE [LARGE SCALE GENOMIC DNA]</scope>
    <source>
        <strain evidence="8">G3</strain>
    </source>
</reference>
<dbReference type="Pfam" id="PF01569">
    <property type="entry name" value="PAP2"/>
    <property type="match status" value="1"/>
</dbReference>
<feature type="domain" description="Phosphatidic acid phosphatase type 2/haloperoxidase" evidence="7">
    <location>
        <begin position="96"/>
        <end position="231"/>
    </location>
</feature>
<evidence type="ECO:0000256" key="6">
    <source>
        <dbReference type="SAM" id="Phobius"/>
    </source>
</evidence>
<dbReference type="FunCoup" id="A2EPP6">
    <property type="interactions" value="69"/>
</dbReference>
<dbReference type="PROSITE" id="PS51257">
    <property type="entry name" value="PROKAR_LIPOPROTEIN"/>
    <property type="match status" value="1"/>
</dbReference>
<dbReference type="PANTHER" id="PTHR10165">
    <property type="entry name" value="LIPID PHOSPHATE PHOSPHATASE"/>
    <property type="match status" value="1"/>
</dbReference>
<evidence type="ECO:0000256" key="5">
    <source>
        <dbReference type="ARBA" id="ARBA00023136"/>
    </source>
</evidence>
<evidence type="ECO:0000313" key="9">
    <source>
        <dbReference type="Proteomes" id="UP000001542"/>
    </source>
</evidence>
<keyword evidence="4 6" id="KW-1133">Transmembrane helix</keyword>
<dbReference type="OrthoDB" id="10030083at2759"/>
<sequence>MDHLRRRNWWNKIDGTNGVIAIVSCVLWGVLFILKPTPLVVPENDSGSSFPRDEKNALPTALMGAVLAAVFFIVFISALLSKRYFPKYITNFNGWTFIWAFIAAEGISGLCVSLFKNYVGRSRPDLFAICGKNVDINNPDSCPNLTKREFYDQFRSWPSGHSQTAMSGFVIIALFVQKVINANNLISSFCGSLFIILAIWCGATRIRDYKHRPDDVLAGFFIGYIFAQFIWLQMVNRIFPGEEPDIIEDKSVIDVDLQQYEA</sequence>
<dbReference type="KEGG" id="tva:4763255"/>
<dbReference type="RefSeq" id="XP_001317612.1">
    <property type="nucleotide sequence ID" value="XM_001317577.1"/>
</dbReference>